<gene>
    <name evidence="1" type="ORF">PIB30_103373</name>
</gene>
<keyword evidence="2" id="KW-1185">Reference proteome</keyword>
<organism evidence="1 2">
    <name type="scientific">Stylosanthes scabra</name>
    <dbReference type="NCBI Taxonomy" id="79078"/>
    <lineage>
        <taxon>Eukaryota</taxon>
        <taxon>Viridiplantae</taxon>
        <taxon>Streptophyta</taxon>
        <taxon>Embryophyta</taxon>
        <taxon>Tracheophyta</taxon>
        <taxon>Spermatophyta</taxon>
        <taxon>Magnoliopsida</taxon>
        <taxon>eudicotyledons</taxon>
        <taxon>Gunneridae</taxon>
        <taxon>Pentapetalae</taxon>
        <taxon>rosids</taxon>
        <taxon>fabids</taxon>
        <taxon>Fabales</taxon>
        <taxon>Fabaceae</taxon>
        <taxon>Papilionoideae</taxon>
        <taxon>50 kb inversion clade</taxon>
        <taxon>dalbergioids sensu lato</taxon>
        <taxon>Dalbergieae</taxon>
        <taxon>Pterocarpus clade</taxon>
        <taxon>Stylosanthes</taxon>
    </lineage>
</organism>
<name>A0ABU6ZWS7_9FABA</name>
<evidence type="ECO:0000313" key="1">
    <source>
        <dbReference type="EMBL" id="MED6226401.1"/>
    </source>
</evidence>
<dbReference type="EMBL" id="JASCZI010275208">
    <property type="protein sequence ID" value="MED6226401.1"/>
    <property type="molecule type" value="Genomic_DNA"/>
</dbReference>
<sequence length="108" mass="11597">IAWSFNPRGIDTPLHCGILLDTIRYTCRDLGLRNPSINRVGVGVGACLDGQGSGKERCSPRWRARMGKGGFTSHVGTALEEGKVRKSWSRFWRLGLVGLASVGAATVG</sequence>
<proteinExistence type="predicted"/>
<comment type="caution">
    <text evidence="1">The sequence shown here is derived from an EMBL/GenBank/DDBJ whole genome shotgun (WGS) entry which is preliminary data.</text>
</comment>
<protein>
    <submittedName>
        <fullName evidence="1">Uncharacterized protein</fullName>
    </submittedName>
</protein>
<dbReference type="Proteomes" id="UP001341840">
    <property type="component" value="Unassembled WGS sequence"/>
</dbReference>
<evidence type="ECO:0000313" key="2">
    <source>
        <dbReference type="Proteomes" id="UP001341840"/>
    </source>
</evidence>
<accession>A0ABU6ZWS7</accession>
<reference evidence="1 2" key="1">
    <citation type="journal article" date="2023" name="Plants (Basel)">
        <title>Bridging the Gap: Combining Genomics and Transcriptomics Approaches to Understand Stylosanthes scabra, an Orphan Legume from the Brazilian Caatinga.</title>
        <authorList>
            <person name="Ferreira-Neto J.R.C."/>
            <person name="da Silva M.D."/>
            <person name="Binneck E."/>
            <person name="de Melo N.F."/>
            <person name="da Silva R.H."/>
            <person name="de Melo A.L.T.M."/>
            <person name="Pandolfi V."/>
            <person name="Bustamante F.O."/>
            <person name="Brasileiro-Vidal A.C."/>
            <person name="Benko-Iseppon A.M."/>
        </authorList>
    </citation>
    <scope>NUCLEOTIDE SEQUENCE [LARGE SCALE GENOMIC DNA]</scope>
    <source>
        <tissue evidence="1">Leaves</tissue>
    </source>
</reference>
<feature type="non-terminal residue" evidence="1">
    <location>
        <position position="1"/>
    </location>
</feature>